<dbReference type="InterPro" id="IPR002575">
    <property type="entry name" value="Aminoglycoside_PTrfase"/>
</dbReference>
<dbReference type="PANTHER" id="PTHR39179:SF3">
    <property type="entry name" value="COTS-RELATED PROTEIN"/>
    <property type="match status" value="1"/>
</dbReference>
<accession>A0A4R3LHB7</accession>
<keyword evidence="3" id="KW-1185">Reference proteome</keyword>
<keyword evidence="2" id="KW-0167">Capsid protein</keyword>
<dbReference type="PANTHER" id="PTHR39179">
    <property type="entry name" value="SPORE COAT PROTEIN I"/>
    <property type="match status" value="1"/>
</dbReference>
<dbReference type="Proteomes" id="UP000294937">
    <property type="component" value="Unassembled WGS sequence"/>
</dbReference>
<protein>
    <submittedName>
        <fullName evidence="2">CotS family spore coat protein</fullName>
    </submittedName>
</protein>
<dbReference type="Pfam" id="PF01636">
    <property type="entry name" value="APH"/>
    <property type="match status" value="1"/>
</dbReference>
<dbReference type="SUPFAM" id="SSF56112">
    <property type="entry name" value="Protein kinase-like (PK-like)"/>
    <property type="match status" value="1"/>
</dbReference>
<dbReference type="Gene3D" id="3.90.1200.10">
    <property type="match status" value="1"/>
</dbReference>
<dbReference type="RefSeq" id="WP_165875763.1">
    <property type="nucleotide sequence ID" value="NZ_SMAG01000001.1"/>
</dbReference>
<sequence length="362" mass="41996">MSNLKRDISNWTGESRLVEWLEHHFGVRMTSAEPCKGVLKCTTDLGTVALKRVRDGEKKRWYFVTDVAEHVGKVKPQHPRIPSPILTRSHKPYFDGFCHSYVLLPWIEANPISLKSADDWKQASKGIAHFHQYTRGFVPHQRDRMFERIGKWSNDWNRFYQRAEVFRLAAQWTDTPSEVDQLWLDSSAYITGLMENVLQYYEQLDGDTLCLQVAEHGKVCHNNLSRHHLLLDEHEHIHLIDWNECNSDVRAKDLASWLLYAYGQTGSRSVLEAVLKGYQDISPLDESEYALIYASLLFPEKLYQVLSAIYDQEAISLHTATQPIQWATMIEEKKVKLIGLFSDIARDCFAKTIPEIDWMTAR</sequence>
<evidence type="ECO:0000313" key="2">
    <source>
        <dbReference type="EMBL" id="TCS96916.1"/>
    </source>
</evidence>
<name>A0A4R3LHB7_9BACL</name>
<feature type="domain" description="Aminoglycoside phosphotransferase" evidence="1">
    <location>
        <begin position="42"/>
        <end position="281"/>
    </location>
</feature>
<dbReference type="EMBL" id="SMAG01000001">
    <property type="protein sequence ID" value="TCS96916.1"/>
    <property type="molecule type" value="Genomic_DNA"/>
</dbReference>
<dbReference type="GO" id="GO:0042601">
    <property type="term" value="C:endospore-forming forespore"/>
    <property type="evidence" value="ECO:0007669"/>
    <property type="project" value="TreeGrafter"/>
</dbReference>
<gene>
    <name evidence="2" type="ORF">EDD58_101563</name>
</gene>
<evidence type="ECO:0000259" key="1">
    <source>
        <dbReference type="Pfam" id="PF01636"/>
    </source>
</evidence>
<proteinExistence type="predicted"/>
<reference evidence="2 3" key="1">
    <citation type="submission" date="2019-03" db="EMBL/GenBank/DDBJ databases">
        <title>Genomic Encyclopedia of Type Strains, Phase IV (KMG-IV): sequencing the most valuable type-strain genomes for metagenomic binning, comparative biology and taxonomic classification.</title>
        <authorList>
            <person name="Goeker M."/>
        </authorList>
    </citation>
    <scope>NUCLEOTIDE SEQUENCE [LARGE SCALE GENOMIC DNA]</scope>
    <source>
        <strain evidence="2 3">DSM 45707</strain>
    </source>
</reference>
<dbReference type="Gene3D" id="3.30.200.20">
    <property type="entry name" value="Phosphorylase Kinase, domain 1"/>
    <property type="match status" value="1"/>
</dbReference>
<dbReference type="InterPro" id="IPR047175">
    <property type="entry name" value="CotS-like"/>
</dbReference>
<comment type="caution">
    <text evidence="2">The sequence shown here is derived from an EMBL/GenBank/DDBJ whole genome shotgun (WGS) entry which is preliminary data.</text>
</comment>
<evidence type="ECO:0000313" key="3">
    <source>
        <dbReference type="Proteomes" id="UP000294937"/>
    </source>
</evidence>
<organism evidence="2 3">
    <name type="scientific">Hazenella coriacea</name>
    <dbReference type="NCBI Taxonomy" id="1179467"/>
    <lineage>
        <taxon>Bacteria</taxon>
        <taxon>Bacillati</taxon>
        <taxon>Bacillota</taxon>
        <taxon>Bacilli</taxon>
        <taxon>Bacillales</taxon>
        <taxon>Thermoactinomycetaceae</taxon>
        <taxon>Hazenella</taxon>
    </lineage>
</organism>
<dbReference type="AlphaFoldDB" id="A0A4R3LHB7"/>
<dbReference type="InterPro" id="IPR011009">
    <property type="entry name" value="Kinase-like_dom_sf"/>
</dbReference>
<keyword evidence="2" id="KW-0946">Virion</keyword>